<evidence type="ECO:0000256" key="3">
    <source>
        <dbReference type="ARBA" id="ARBA00022989"/>
    </source>
</evidence>
<evidence type="ECO:0000313" key="6">
    <source>
        <dbReference type="EMBL" id="THG93908.1"/>
    </source>
</evidence>
<dbReference type="InterPro" id="IPR023395">
    <property type="entry name" value="MCP_dom_sf"/>
</dbReference>
<organism evidence="6 7">
    <name type="scientific">Phellinidium pouzarii</name>
    <dbReference type="NCBI Taxonomy" id="167371"/>
    <lineage>
        <taxon>Eukaryota</taxon>
        <taxon>Fungi</taxon>
        <taxon>Dikarya</taxon>
        <taxon>Basidiomycota</taxon>
        <taxon>Agaricomycotina</taxon>
        <taxon>Agaricomycetes</taxon>
        <taxon>Hymenochaetales</taxon>
        <taxon>Hymenochaetaceae</taxon>
        <taxon>Phellinidium</taxon>
    </lineage>
</organism>
<comment type="caution">
    <text evidence="6">The sequence shown here is derived from an EMBL/GenBank/DDBJ whole genome shotgun (WGS) entry which is preliminary data.</text>
</comment>
<dbReference type="InterPro" id="IPR018108">
    <property type="entry name" value="MCP_transmembrane"/>
</dbReference>
<accession>A0A4S4K7S9</accession>
<dbReference type="AlphaFoldDB" id="A0A4S4K7S9"/>
<feature type="region of interest" description="Disordered" evidence="5">
    <location>
        <begin position="45"/>
        <end position="69"/>
    </location>
</feature>
<keyword evidence="2" id="KW-0812">Transmembrane</keyword>
<evidence type="ECO:0000256" key="1">
    <source>
        <dbReference type="ARBA" id="ARBA00004141"/>
    </source>
</evidence>
<comment type="subcellular location">
    <subcellularLocation>
        <location evidence="1">Membrane</location>
        <topology evidence="1">Multi-pass membrane protein</topology>
    </subcellularLocation>
</comment>
<dbReference type="Proteomes" id="UP000308199">
    <property type="component" value="Unassembled WGS sequence"/>
</dbReference>
<dbReference type="SUPFAM" id="SSF103506">
    <property type="entry name" value="Mitochondrial carrier"/>
    <property type="match status" value="1"/>
</dbReference>
<reference evidence="6 7" key="1">
    <citation type="submission" date="2019-02" db="EMBL/GenBank/DDBJ databases">
        <title>Genome sequencing of the rare red list fungi Phellinidium pouzarii.</title>
        <authorList>
            <person name="Buettner E."/>
            <person name="Kellner H."/>
        </authorList>
    </citation>
    <scope>NUCLEOTIDE SEQUENCE [LARGE SCALE GENOMIC DNA]</scope>
    <source>
        <strain evidence="6 7">DSM 108285</strain>
    </source>
</reference>
<evidence type="ECO:0000256" key="5">
    <source>
        <dbReference type="SAM" id="MobiDB-lite"/>
    </source>
</evidence>
<sequence length="91" mass="9828">MAMAKPDKKPISFATHITAGGIAGAMEALVCQPLDTIKVRMQLSRSGLTPGVRSRSRSRSRPRPLPLSSPLTSLLFLQTKPRGFLATGRQI</sequence>
<dbReference type="Gene3D" id="1.50.40.10">
    <property type="entry name" value="Mitochondrial carrier domain"/>
    <property type="match status" value="1"/>
</dbReference>
<evidence type="ECO:0008006" key="8">
    <source>
        <dbReference type="Google" id="ProtNLM"/>
    </source>
</evidence>
<proteinExistence type="predicted"/>
<feature type="non-terminal residue" evidence="6">
    <location>
        <position position="91"/>
    </location>
</feature>
<dbReference type="EMBL" id="SGPK01001196">
    <property type="protein sequence ID" value="THG93908.1"/>
    <property type="molecule type" value="Genomic_DNA"/>
</dbReference>
<protein>
    <recommendedName>
        <fullName evidence="8">Mitochondrial carrier protein</fullName>
    </recommendedName>
</protein>
<dbReference type="Pfam" id="PF00153">
    <property type="entry name" value="Mito_carr"/>
    <property type="match status" value="1"/>
</dbReference>
<evidence type="ECO:0000256" key="2">
    <source>
        <dbReference type="ARBA" id="ARBA00022692"/>
    </source>
</evidence>
<keyword evidence="7" id="KW-1185">Reference proteome</keyword>
<dbReference type="GO" id="GO:0016020">
    <property type="term" value="C:membrane"/>
    <property type="evidence" value="ECO:0007669"/>
    <property type="project" value="UniProtKB-SubCell"/>
</dbReference>
<gene>
    <name evidence="6" type="ORF">EW145_g8258</name>
</gene>
<keyword evidence="4" id="KW-0472">Membrane</keyword>
<evidence type="ECO:0000313" key="7">
    <source>
        <dbReference type="Proteomes" id="UP000308199"/>
    </source>
</evidence>
<keyword evidence="3" id="KW-1133">Transmembrane helix</keyword>
<evidence type="ECO:0000256" key="4">
    <source>
        <dbReference type="ARBA" id="ARBA00023136"/>
    </source>
</evidence>
<name>A0A4S4K7S9_9AGAM</name>